<dbReference type="AlphaFoldDB" id="W5XNG9"/>
<dbReference type="InterPro" id="IPR019826">
    <property type="entry name" value="Carboxylesterase_B_AS"/>
</dbReference>
<feature type="signal peptide" evidence="5">
    <location>
        <begin position="1"/>
        <end position="18"/>
    </location>
</feature>
<evidence type="ECO:0000256" key="1">
    <source>
        <dbReference type="ARBA" id="ARBA00005964"/>
    </source>
</evidence>
<proteinExistence type="evidence at transcript level"/>
<comment type="similarity">
    <text evidence="1 5">Belongs to the type-B carboxylesterase/lipase family.</text>
</comment>
<reference evidence="7" key="1">
    <citation type="submission" date="2013-11" db="EMBL/GenBank/DDBJ databases">
        <title>Carboxylesterase-1 from Sogatella furcifera.</title>
        <authorList>
            <person name="He P."/>
            <person name="Zhang Y.-L."/>
            <person name="Yuan Q.-K."/>
            <person name="Xian A.-Z."/>
            <person name="Jiang Z.-Q."/>
            <person name="Long Y.-N."/>
            <person name="He M."/>
        </authorList>
    </citation>
    <scope>NUCLEOTIDE SEQUENCE</scope>
    <source>
        <tissue evidence="7">Whole body</tissue>
    </source>
</reference>
<dbReference type="Pfam" id="PF00135">
    <property type="entry name" value="COesterase"/>
    <property type="match status" value="1"/>
</dbReference>
<evidence type="ECO:0000256" key="2">
    <source>
        <dbReference type="ARBA" id="ARBA00022487"/>
    </source>
</evidence>
<dbReference type="EC" id="3.1.1.-" evidence="5"/>
<evidence type="ECO:0000313" key="7">
    <source>
        <dbReference type="EMBL" id="AHI17927.1"/>
    </source>
</evidence>
<dbReference type="InterPro" id="IPR002018">
    <property type="entry name" value="CarbesteraseB"/>
</dbReference>
<name>W5XNG9_SOGFU</name>
<feature type="chain" id="PRO_5005151005" description="Carboxylic ester hydrolase" evidence="5">
    <location>
        <begin position="19"/>
        <end position="548"/>
    </location>
</feature>
<dbReference type="ESTHER" id="9hemi-w5xng9">
    <property type="family name" value="Carb_B_Arthropoda"/>
</dbReference>
<evidence type="ECO:0000256" key="4">
    <source>
        <dbReference type="ARBA" id="ARBA00023180"/>
    </source>
</evidence>
<keyword evidence="2" id="KW-0719">Serine esterase</keyword>
<dbReference type="InterPro" id="IPR029058">
    <property type="entry name" value="AB_hydrolase_fold"/>
</dbReference>
<organism evidence="7">
    <name type="scientific">Sogatella furcifera</name>
    <name type="common">White-backed planthopper</name>
    <dbReference type="NCBI Taxonomy" id="113103"/>
    <lineage>
        <taxon>Eukaryota</taxon>
        <taxon>Metazoa</taxon>
        <taxon>Ecdysozoa</taxon>
        <taxon>Arthropoda</taxon>
        <taxon>Hexapoda</taxon>
        <taxon>Insecta</taxon>
        <taxon>Pterygota</taxon>
        <taxon>Neoptera</taxon>
        <taxon>Paraneoptera</taxon>
        <taxon>Hemiptera</taxon>
        <taxon>Auchenorrhyncha</taxon>
        <taxon>Fulgoroidea</taxon>
        <taxon>Delphacidae</taxon>
        <taxon>Delphacinae</taxon>
        <taxon>Sogatella</taxon>
    </lineage>
</organism>
<keyword evidence="3 5" id="KW-0378">Hydrolase</keyword>
<keyword evidence="4" id="KW-0325">Glycoprotein</keyword>
<dbReference type="PANTHER" id="PTHR43142">
    <property type="entry name" value="CARBOXYLIC ESTER HYDROLASE"/>
    <property type="match status" value="1"/>
</dbReference>
<keyword evidence="5" id="KW-0732">Signal</keyword>
<sequence length="548" mass="60912">MALLKVAGISLVWGVVMIFPNFSASFETAPVVRGTVSGDLAGKWWTIAPGRTIEAYLAIPYAEPPVGPRRFKDPEPFGKWMGMYNATNEPTKCLQRNSFSAEKAVEGSEDCLFLNVYTPSATPSSGYPVMVFIHGGGFVDGDAASDLYGPQKLLVKDIILVTLHYRLGFLGFASLDDRDFAGNYGLKDQSLALQWVKNNIAKFGGDANKITVVGESAGAASAHYHVLSKKSQHLFQQAILMSGSADCPWAVSKPHQNGNFTAKMASFVNCSIEKSTTELLECLRKVDGAEFLKHNEKFLTVWKGKNVPIVVFRPVLESSFDNPFMTYEAYRASAPKPMMIGTTSAEGALVLAIWKRDQTKSIDEVLSELDKRFLEIIAVELEGDEEEFPEKRAANIREQYFGNMAISNETLPQLTKLYSDIYFLNGTKETIKRHKGDKYVYKFGYEGSYSLSQLISGDPAYRNGVSHADDLLYLFPMKPFLSARVGNETDKDKEMSAKMVDLFTNYVINGNPNSKSEPNVWTTTTEDLDFLSITPEGNLKMEKHYPYP</sequence>
<accession>W5XNG9</accession>
<evidence type="ECO:0000256" key="3">
    <source>
        <dbReference type="ARBA" id="ARBA00022801"/>
    </source>
</evidence>
<dbReference type="SUPFAM" id="SSF53474">
    <property type="entry name" value="alpha/beta-Hydrolases"/>
    <property type="match status" value="1"/>
</dbReference>
<dbReference type="PROSITE" id="PS00941">
    <property type="entry name" value="CARBOXYLESTERASE_B_2"/>
    <property type="match status" value="1"/>
</dbReference>
<feature type="domain" description="Carboxylesterase type B" evidence="6">
    <location>
        <begin position="35"/>
        <end position="541"/>
    </location>
</feature>
<dbReference type="GO" id="GO:0052689">
    <property type="term" value="F:carboxylic ester hydrolase activity"/>
    <property type="evidence" value="ECO:0007669"/>
    <property type="project" value="UniProtKB-KW"/>
</dbReference>
<protein>
    <recommendedName>
        <fullName evidence="5">Carboxylic ester hydrolase</fullName>
        <ecNumber evidence="5">3.1.1.-</ecNumber>
    </recommendedName>
</protein>
<evidence type="ECO:0000256" key="5">
    <source>
        <dbReference type="RuleBase" id="RU361235"/>
    </source>
</evidence>
<dbReference type="InterPro" id="IPR019819">
    <property type="entry name" value="Carboxylesterase_B_CS"/>
</dbReference>
<dbReference type="Gene3D" id="3.40.50.1820">
    <property type="entry name" value="alpha/beta hydrolase"/>
    <property type="match status" value="1"/>
</dbReference>
<dbReference type="PANTHER" id="PTHR43142:SF1">
    <property type="entry name" value="CARBOXYLIC ESTER HYDROLASE"/>
    <property type="match status" value="1"/>
</dbReference>
<dbReference type="PROSITE" id="PS00122">
    <property type="entry name" value="CARBOXYLESTERASE_B_1"/>
    <property type="match status" value="1"/>
</dbReference>
<evidence type="ECO:0000259" key="6">
    <source>
        <dbReference type="Pfam" id="PF00135"/>
    </source>
</evidence>
<dbReference type="EMBL" id="KF853266">
    <property type="protein sequence ID" value="AHI17927.1"/>
    <property type="molecule type" value="mRNA"/>
</dbReference>